<keyword evidence="4" id="KW-1185">Reference proteome</keyword>
<dbReference type="AlphaFoldDB" id="A0A9Q0APH6"/>
<gene>
    <name evidence="3" type="ORF">JX265_003705</name>
</gene>
<accession>A0A9Q0APH6</accession>
<dbReference type="InterPro" id="IPR010730">
    <property type="entry name" value="HET"/>
</dbReference>
<evidence type="ECO:0000313" key="3">
    <source>
        <dbReference type="EMBL" id="KAI1877697.1"/>
    </source>
</evidence>
<organism evidence="3 4">
    <name type="scientific">Neoarthrinium moseri</name>
    <dbReference type="NCBI Taxonomy" id="1658444"/>
    <lineage>
        <taxon>Eukaryota</taxon>
        <taxon>Fungi</taxon>
        <taxon>Dikarya</taxon>
        <taxon>Ascomycota</taxon>
        <taxon>Pezizomycotina</taxon>
        <taxon>Sordariomycetes</taxon>
        <taxon>Xylariomycetidae</taxon>
        <taxon>Amphisphaeriales</taxon>
        <taxon>Apiosporaceae</taxon>
        <taxon>Neoarthrinium</taxon>
    </lineage>
</organism>
<evidence type="ECO:0000313" key="4">
    <source>
        <dbReference type="Proteomes" id="UP000829685"/>
    </source>
</evidence>
<feature type="compositionally biased region" description="Low complexity" evidence="1">
    <location>
        <begin position="1"/>
        <end position="17"/>
    </location>
</feature>
<protein>
    <recommendedName>
        <fullName evidence="2">Heterokaryon incompatibility domain-containing protein</fullName>
    </recommendedName>
</protein>
<proteinExistence type="predicted"/>
<dbReference type="Pfam" id="PF06985">
    <property type="entry name" value="HET"/>
    <property type="match status" value="1"/>
</dbReference>
<comment type="caution">
    <text evidence="3">The sequence shown here is derived from an EMBL/GenBank/DDBJ whole genome shotgun (WGS) entry which is preliminary data.</text>
</comment>
<feature type="region of interest" description="Disordered" evidence="1">
    <location>
        <begin position="1"/>
        <end position="20"/>
    </location>
</feature>
<evidence type="ECO:0000259" key="2">
    <source>
        <dbReference type="Pfam" id="PF06985"/>
    </source>
</evidence>
<feature type="domain" description="Heterokaryon incompatibility" evidence="2">
    <location>
        <begin position="226"/>
        <end position="384"/>
    </location>
</feature>
<dbReference type="PANTHER" id="PTHR33112:SF16">
    <property type="entry name" value="HETEROKARYON INCOMPATIBILITY DOMAIN-CONTAINING PROTEIN"/>
    <property type="match status" value="1"/>
</dbReference>
<sequence>MAEAAAAGADSPDASDGTSFHSALPAPAVPVIELPHRWDHEGNLIAASYPENCPRCLWTGDPRDLLVVEDSTKLSGLVAEDAAPVTCASCQLAAVIWRRVAVQRQKTITDRDCMIAHPQGHYSFSFRGDPVTHWQTIFTPLDLHRTQLTNYDIPRRTWAHLESLFHASADWASRRISECLASHPSCRQSEPGGYFLPSRLIDVESQQLQDGVVLTESSAIPSDSRYVALSYCWGDYKPPCITTPSTLHQNKQRIPWSTLPATFQDAVRFTRIIGVKYLWIDGICIVQGDQADWSREAGRMLPTYRNAYVTLAAVYGHSSTSGLRSQSMEDQSIRVAELALDQASCPLYMRRYHYLTGVARDDTTNDPDLKDWGPLFSRAWAYQERLTSPRVLYFTASEIIFQCFGSVACECSATEQEIRGDWSLMGLAKSQFFSLVVDTQSSSTANGPDDLDADTRQRRIQESWRSDIVTDYSRLDLTLSTDKLPALAAIAEQYQRARPGETYLAGLWSGSLLADLLWICKPLGLDMSRKEKALCRSSSLPTWTWASMKGGVYYLQKGDSTVTSLAEVVEAKCEFADENPFSTLISSSIVILGRLLPCDLTYETHVGHHRWVFWYLTSTIIREVSDLRDVYMDHDQQQWKDYRRRVCILEVLRVENFKRYFLIICRTSGNEHFTRIGFLSYHGQMRQQPHNFWGVFEASSFTTECELR</sequence>
<dbReference type="PANTHER" id="PTHR33112">
    <property type="entry name" value="DOMAIN PROTEIN, PUTATIVE-RELATED"/>
    <property type="match status" value="1"/>
</dbReference>
<dbReference type="EMBL" id="JAFIMR010000006">
    <property type="protein sequence ID" value="KAI1877697.1"/>
    <property type="molecule type" value="Genomic_DNA"/>
</dbReference>
<name>A0A9Q0APH6_9PEZI</name>
<evidence type="ECO:0000256" key="1">
    <source>
        <dbReference type="SAM" id="MobiDB-lite"/>
    </source>
</evidence>
<dbReference type="Proteomes" id="UP000829685">
    <property type="component" value="Unassembled WGS sequence"/>
</dbReference>
<reference evidence="3" key="1">
    <citation type="submission" date="2021-03" db="EMBL/GenBank/DDBJ databases">
        <title>Revisited historic fungal species revealed as producer of novel bioactive compounds through whole genome sequencing and comparative genomics.</title>
        <authorList>
            <person name="Vignolle G.A."/>
            <person name="Hochenegger N."/>
            <person name="Mach R.L."/>
            <person name="Mach-Aigner A.R."/>
            <person name="Javad Rahimi M."/>
            <person name="Salim K.A."/>
            <person name="Chan C.M."/>
            <person name="Lim L.B.L."/>
            <person name="Cai F."/>
            <person name="Druzhinina I.S."/>
            <person name="U'Ren J.M."/>
            <person name="Derntl C."/>
        </authorList>
    </citation>
    <scope>NUCLEOTIDE SEQUENCE</scope>
    <source>
        <strain evidence="3">TUCIM 5799</strain>
    </source>
</reference>